<dbReference type="Proteomes" id="UP001595796">
    <property type="component" value="Unassembled WGS sequence"/>
</dbReference>
<evidence type="ECO:0000259" key="2">
    <source>
        <dbReference type="Pfam" id="PF07238"/>
    </source>
</evidence>
<dbReference type="EMBL" id="JBHSJF010000006">
    <property type="protein sequence ID" value="MFC5067747.1"/>
    <property type="molecule type" value="Genomic_DNA"/>
</dbReference>
<organism evidence="3 4">
    <name type="scientific">Flaviflagellibacter deserti</name>
    <dbReference type="NCBI Taxonomy" id="2267266"/>
    <lineage>
        <taxon>Bacteria</taxon>
        <taxon>Pseudomonadati</taxon>
        <taxon>Pseudomonadota</taxon>
        <taxon>Alphaproteobacteria</taxon>
        <taxon>Hyphomicrobiales</taxon>
        <taxon>Flaviflagellibacter</taxon>
    </lineage>
</organism>
<proteinExistence type="predicted"/>
<feature type="domain" description="PilZ" evidence="2">
    <location>
        <begin position="11"/>
        <end position="88"/>
    </location>
</feature>
<sequence length="89" mass="9942">MNSSAHQTEEKRGSPRMRTLKGGRVVLPNNLSTFECKVRNLSATGACIEMPSTLGVPNHFTLKYDDGSPSKVCNVIWRTDKRMGLRFES</sequence>
<evidence type="ECO:0000313" key="3">
    <source>
        <dbReference type="EMBL" id="MFC5067747.1"/>
    </source>
</evidence>
<dbReference type="RefSeq" id="WP_114956667.1">
    <property type="nucleotide sequence ID" value="NZ_JBHSJF010000006.1"/>
</dbReference>
<reference evidence="4" key="1">
    <citation type="journal article" date="2019" name="Int. J. Syst. Evol. Microbiol.">
        <title>The Global Catalogue of Microorganisms (GCM) 10K type strain sequencing project: providing services to taxonomists for standard genome sequencing and annotation.</title>
        <authorList>
            <consortium name="The Broad Institute Genomics Platform"/>
            <consortium name="The Broad Institute Genome Sequencing Center for Infectious Disease"/>
            <person name="Wu L."/>
            <person name="Ma J."/>
        </authorList>
    </citation>
    <scope>NUCLEOTIDE SEQUENCE [LARGE SCALE GENOMIC DNA]</scope>
    <source>
        <strain evidence="4">CGMCC 1.16444</strain>
    </source>
</reference>
<feature type="region of interest" description="Disordered" evidence="1">
    <location>
        <begin position="1"/>
        <end position="20"/>
    </location>
</feature>
<dbReference type="Gene3D" id="2.40.10.220">
    <property type="entry name" value="predicted glycosyltransferase like domains"/>
    <property type="match status" value="1"/>
</dbReference>
<comment type="caution">
    <text evidence="3">The sequence shown here is derived from an EMBL/GenBank/DDBJ whole genome shotgun (WGS) entry which is preliminary data.</text>
</comment>
<dbReference type="InterPro" id="IPR009875">
    <property type="entry name" value="PilZ_domain"/>
</dbReference>
<accession>A0ABV9YZY9</accession>
<protein>
    <submittedName>
        <fullName evidence="3">PilZ domain-containing protein</fullName>
    </submittedName>
</protein>
<gene>
    <name evidence="3" type="ORF">ACFPFW_06920</name>
</gene>
<name>A0ABV9YZY9_9HYPH</name>
<dbReference type="Pfam" id="PF07238">
    <property type="entry name" value="PilZ"/>
    <property type="match status" value="1"/>
</dbReference>
<evidence type="ECO:0000256" key="1">
    <source>
        <dbReference type="SAM" id="MobiDB-lite"/>
    </source>
</evidence>
<keyword evidence="4" id="KW-1185">Reference proteome</keyword>
<dbReference type="SUPFAM" id="SSF141371">
    <property type="entry name" value="PilZ domain-like"/>
    <property type="match status" value="1"/>
</dbReference>
<evidence type="ECO:0000313" key="4">
    <source>
        <dbReference type="Proteomes" id="UP001595796"/>
    </source>
</evidence>